<accession>A0A2P7RLB7</accession>
<dbReference type="OrthoDB" id="8254549at2"/>
<keyword evidence="2" id="KW-1185">Reference proteome</keyword>
<dbReference type="RefSeq" id="WP_146149014.1">
    <property type="nucleotide sequence ID" value="NZ_PXYL01000042.1"/>
</dbReference>
<proteinExistence type="predicted"/>
<reference evidence="1 2" key="1">
    <citation type="submission" date="2018-03" db="EMBL/GenBank/DDBJ databases">
        <title>The draft genome of Mesorhizobium soli JCM 19897.</title>
        <authorList>
            <person name="Li L."/>
            <person name="Liu L."/>
            <person name="Liang L."/>
            <person name="Wang T."/>
            <person name="Zhang X."/>
        </authorList>
    </citation>
    <scope>NUCLEOTIDE SEQUENCE [LARGE SCALE GENOMIC DNA]</scope>
    <source>
        <strain evidence="1 2">JCM 19897</strain>
    </source>
</reference>
<name>A0A2P7RLB7_9HYPH</name>
<evidence type="ECO:0000313" key="1">
    <source>
        <dbReference type="EMBL" id="PSJ51007.1"/>
    </source>
</evidence>
<protein>
    <submittedName>
        <fullName evidence="1">Uncharacterized protein</fullName>
    </submittedName>
</protein>
<organism evidence="1 2">
    <name type="scientific">Pseudaminobacter soli</name>
    <name type="common">ex Li et al. 2025</name>
    <dbReference type="NCBI Taxonomy" id="1295366"/>
    <lineage>
        <taxon>Bacteria</taxon>
        <taxon>Pseudomonadati</taxon>
        <taxon>Pseudomonadota</taxon>
        <taxon>Alphaproteobacteria</taxon>
        <taxon>Hyphomicrobiales</taxon>
        <taxon>Phyllobacteriaceae</taxon>
        <taxon>Pseudaminobacter</taxon>
    </lineage>
</organism>
<dbReference type="EMBL" id="PXYL01000042">
    <property type="protein sequence ID" value="PSJ51007.1"/>
    <property type="molecule type" value="Genomic_DNA"/>
</dbReference>
<comment type="caution">
    <text evidence="1">The sequence shown here is derived from an EMBL/GenBank/DDBJ whole genome shotgun (WGS) entry which is preliminary data.</text>
</comment>
<gene>
    <name evidence="1" type="ORF">C7I85_29835</name>
</gene>
<sequence>MRTEIWTGSATDLGDAFAKHSEAYRINDRYAVGRLERSWLDAIRSRASRLSDATLQELTDQMMRLLKDPQAIGSDFKDRMQSAFDSSRELAYPLSTRYLREVHSHSGVSVDYTLSCMDLGWIRRFEDEAVADPTMHSVVKEMTHHFENKARRPKTEVYRQVFDAYSEGLICQLLRDKVGERLTITKMDASKSSAPDFHCVLSPKKKGDEQLEFYIEVKSLDLADAPHRLKEILGEQLDTQLSLETQLKNGAKIAMAESEIAPNRGVGGDPDYDPWSVGKNIEFIAQKASSNFKNKQFALGPTFALVNLLRVDMMGQGLGTLAPVFYDDYGGGGCESGVLWNVAFGATGDPVYRRPEFEGKGDVEGRLMRDGVLADPSLNLVFQL</sequence>
<dbReference type="AlphaFoldDB" id="A0A2P7RLB7"/>
<dbReference type="Proteomes" id="UP000240653">
    <property type="component" value="Unassembled WGS sequence"/>
</dbReference>
<evidence type="ECO:0000313" key="2">
    <source>
        <dbReference type="Proteomes" id="UP000240653"/>
    </source>
</evidence>